<feature type="region of interest" description="Disordered" evidence="7">
    <location>
        <begin position="1"/>
        <end position="30"/>
    </location>
</feature>
<feature type="transmembrane region" description="Helical" evidence="8">
    <location>
        <begin position="234"/>
        <end position="250"/>
    </location>
</feature>
<dbReference type="AlphaFoldDB" id="A0A5P2UIQ3"/>
<evidence type="ECO:0000256" key="6">
    <source>
        <dbReference type="ARBA" id="ARBA00023136"/>
    </source>
</evidence>
<feature type="transmembrane region" description="Helical" evidence="8">
    <location>
        <begin position="126"/>
        <end position="145"/>
    </location>
</feature>
<dbReference type="Proteomes" id="UP000326831">
    <property type="component" value="Chromosome"/>
</dbReference>
<comment type="subcellular location">
    <subcellularLocation>
        <location evidence="1">Cell membrane</location>
        <topology evidence="1">Multi-pass membrane protein</topology>
    </subcellularLocation>
</comment>
<dbReference type="InterPro" id="IPR000620">
    <property type="entry name" value="EamA_dom"/>
</dbReference>
<name>A0A5P2UIQ3_9ACTN</name>
<feature type="compositionally biased region" description="Low complexity" evidence="7">
    <location>
        <begin position="8"/>
        <end position="30"/>
    </location>
</feature>
<dbReference type="Pfam" id="PF00892">
    <property type="entry name" value="EamA"/>
    <property type="match status" value="2"/>
</dbReference>
<feature type="transmembrane region" description="Helical" evidence="8">
    <location>
        <begin position="101"/>
        <end position="120"/>
    </location>
</feature>
<feature type="region of interest" description="Disordered" evidence="7">
    <location>
        <begin position="312"/>
        <end position="369"/>
    </location>
</feature>
<feature type="transmembrane region" description="Helical" evidence="8">
    <location>
        <begin position="40"/>
        <end position="61"/>
    </location>
</feature>
<evidence type="ECO:0000259" key="9">
    <source>
        <dbReference type="Pfam" id="PF00892"/>
    </source>
</evidence>
<gene>
    <name evidence="11" type="ORF">CP968_02835</name>
    <name evidence="10" type="ORF">GCM10010371_02560</name>
</gene>
<feature type="domain" description="EamA" evidence="9">
    <location>
        <begin position="45"/>
        <end position="146"/>
    </location>
</feature>
<feature type="transmembrane region" description="Helical" evidence="8">
    <location>
        <begin position="262"/>
        <end position="284"/>
    </location>
</feature>
<feature type="transmembrane region" description="Helical" evidence="8">
    <location>
        <begin position="152"/>
        <end position="169"/>
    </location>
</feature>
<dbReference type="SUPFAM" id="SSF103481">
    <property type="entry name" value="Multidrug resistance efflux transporter EmrE"/>
    <property type="match status" value="2"/>
</dbReference>
<dbReference type="KEGG" id="ssub:CP968_02835"/>
<dbReference type="EMBL" id="CP023701">
    <property type="protein sequence ID" value="QEU77364.1"/>
    <property type="molecule type" value="Genomic_DNA"/>
</dbReference>
<dbReference type="PANTHER" id="PTHR42920:SF5">
    <property type="entry name" value="EAMA DOMAIN-CONTAINING PROTEIN"/>
    <property type="match status" value="1"/>
</dbReference>
<keyword evidence="12" id="KW-1185">Reference proteome</keyword>
<reference evidence="10" key="1">
    <citation type="journal article" date="2014" name="Int. J. Syst. Evol. Microbiol.">
        <title>Complete genome sequence of Corynebacterium casei LMG S-19264T (=DSM 44701T), isolated from a smear-ripened cheese.</title>
        <authorList>
            <consortium name="US DOE Joint Genome Institute (JGI-PGF)"/>
            <person name="Walter F."/>
            <person name="Albersmeier A."/>
            <person name="Kalinowski J."/>
            <person name="Ruckert C."/>
        </authorList>
    </citation>
    <scope>NUCLEOTIDE SEQUENCE</scope>
    <source>
        <strain evidence="10">JCM 4834</strain>
    </source>
</reference>
<sequence>MKVDTRSGTAQGTPAGAPAATAGAGTTANRGGRGAGGIGVVPAPLLMLIGMVTTQLGAAFAKHLFGTVGPASMTVMRLGFAAVVLLLWWRPSVRLDRRTAGAVAALGVAIAGMNICFYLAMARMPVGVALTVGMAGPLAVAALSSRRARDRLWIVLAASGIGLLGWQGGAAGLTGLLIACACAVFWGSYVPLSARVGAVLPGGGGLALAMAFGTVCSLPAGLAEGGEALARPEVLAFGFGVAMLSSLIPYTCEMETLRRVSALVFGVLLSLEPAIGALVALLVLRETLSAAQVLGLAAVVVASMGVIRSTRPPREAPAALPDAAVPGPGAPVPVPGAAPGTGPVAVVVPPAATPSVPTSAPSTQGTETS</sequence>
<evidence type="ECO:0000256" key="3">
    <source>
        <dbReference type="ARBA" id="ARBA00022475"/>
    </source>
</evidence>
<proteinExistence type="inferred from homology"/>
<organism evidence="11 12">
    <name type="scientific">Streptomyces subrutilus</name>
    <dbReference type="NCBI Taxonomy" id="36818"/>
    <lineage>
        <taxon>Bacteria</taxon>
        <taxon>Bacillati</taxon>
        <taxon>Actinomycetota</taxon>
        <taxon>Actinomycetes</taxon>
        <taxon>Kitasatosporales</taxon>
        <taxon>Streptomycetaceae</taxon>
        <taxon>Streptomyces</taxon>
    </lineage>
</organism>
<feature type="domain" description="EamA" evidence="9">
    <location>
        <begin position="174"/>
        <end position="306"/>
    </location>
</feature>
<feature type="compositionally biased region" description="Low complexity" evidence="7">
    <location>
        <begin position="316"/>
        <end position="327"/>
    </location>
</feature>
<feature type="transmembrane region" description="Helical" evidence="8">
    <location>
        <begin position="67"/>
        <end position="89"/>
    </location>
</feature>
<keyword evidence="3" id="KW-1003">Cell membrane</keyword>
<evidence type="ECO:0000313" key="10">
    <source>
        <dbReference type="EMBL" id="GGZ46866.1"/>
    </source>
</evidence>
<reference evidence="11 12" key="2">
    <citation type="submission" date="2017-09" db="EMBL/GenBank/DDBJ databases">
        <authorList>
            <person name="Lee N."/>
            <person name="Cho B.-K."/>
        </authorList>
    </citation>
    <scope>NUCLEOTIDE SEQUENCE [LARGE SCALE GENOMIC DNA]</scope>
    <source>
        <strain evidence="11 12">ATCC 27467</strain>
    </source>
</reference>
<dbReference type="OrthoDB" id="9815120at2"/>
<protein>
    <submittedName>
        <fullName evidence="11">EamA family transporter</fullName>
    </submittedName>
</protein>
<feature type="transmembrane region" description="Helical" evidence="8">
    <location>
        <begin position="290"/>
        <end position="307"/>
    </location>
</feature>
<dbReference type="InterPro" id="IPR037185">
    <property type="entry name" value="EmrE-like"/>
</dbReference>
<accession>A0A5P2UIQ3</accession>
<dbReference type="Proteomes" id="UP000634660">
    <property type="component" value="Unassembled WGS sequence"/>
</dbReference>
<dbReference type="GO" id="GO:0005886">
    <property type="term" value="C:plasma membrane"/>
    <property type="evidence" value="ECO:0007669"/>
    <property type="project" value="UniProtKB-SubCell"/>
</dbReference>
<feature type="transmembrane region" description="Helical" evidence="8">
    <location>
        <begin position="175"/>
        <end position="192"/>
    </location>
</feature>
<evidence type="ECO:0000256" key="1">
    <source>
        <dbReference type="ARBA" id="ARBA00004651"/>
    </source>
</evidence>
<keyword evidence="6 8" id="KW-0472">Membrane</keyword>
<evidence type="ECO:0000256" key="5">
    <source>
        <dbReference type="ARBA" id="ARBA00022989"/>
    </source>
</evidence>
<evidence type="ECO:0000256" key="7">
    <source>
        <dbReference type="SAM" id="MobiDB-lite"/>
    </source>
</evidence>
<dbReference type="InterPro" id="IPR051258">
    <property type="entry name" value="Diverse_Substrate_Transporter"/>
</dbReference>
<dbReference type="PANTHER" id="PTHR42920">
    <property type="entry name" value="OS03G0707200 PROTEIN-RELATED"/>
    <property type="match status" value="1"/>
</dbReference>
<evidence type="ECO:0000313" key="11">
    <source>
        <dbReference type="EMBL" id="QEU77364.1"/>
    </source>
</evidence>
<evidence type="ECO:0000256" key="4">
    <source>
        <dbReference type="ARBA" id="ARBA00022692"/>
    </source>
</evidence>
<comment type="similarity">
    <text evidence="2">Belongs to the EamA transporter family.</text>
</comment>
<feature type="compositionally biased region" description="Low complexity" evidence="7">
    <location>
        <begin position="337"/>
        <end position="362"/>
    </location>
</feature>
<evidence type="ECO:0000256" key="8">
    <source>
        <dbReference type="SAM" id="Phobius"/>
    </source>
</evidence>
<keyword evidence="5 8" id="KW-1133">Transmembrane helix</keyword>
<reference evidence="10" key="3">
    <citation type="submission" date="2020-09" db="EMBL/GenBank/DDBJ databases">
        <authorList>
            <person name="Sun Q."/>
            <person name="Ohkuma M."/>
        </authorList>
    </citation>
    <scope>NUCLEOTIDE SEQUENCE</scope>
    <source>
        <strain evidence="10">JCM 4834</strain>
    </source>
</reference>
<feature type="transmembrane region" description="Helical" evidence="8">
    <location>
        <begin position="199"/>
        <end position="222"/>
    </location>
</feature>
<dbReference type="EMBL" id="BMVX01000001">
    <property type="protein sequence ID" value="GGZ46866.1"/>
    <property type="molecule type" value="Genomic_DNA"/>
</dbReference>
<keyword evidence="4 8" id="KW-0812">Transmembrane</keyword>
<evidence type="ECO:0000256" key="2">
    <source>
        <dbReference type="ARBA" id="ARBA00007362"/>
    </source>
</evidence>
<evidence type="ECO:0000313" key="12">
    <source>
        <dbReference type="Proteomes" id="UP000326831"/>
    </source>
</evidence>